<dbReference type="Gene3D" id="3.30.450.20">
    <property type="entry name" value="PAS domain"/>
    <property type="match status" value="2"/>
</dbReference>
<proteinExistence type="predicted"/>
<dbReference type="Gene3D" id="3.40.50.410">
    <property type="entry name" value="von Willebrand factor, type A domain"/>
    <property type="match status" value="1"/>
</dbReference>
<sequence>MKSNLNNDPTLLWQYFGSDQGVLTNYPASNLSNCQTLDARFRNYYVATASPVPKDVVIMFEASSAMTQKSFENSDPSTPDKPLIQLAKESSTTVLNTLGSLDRVGVIAFNGDVTTPLSQDGCYRQTLAKATRNNINKLKGFINNKGVNGDSDYNKAFAAAFQFFNESERSLQGEKRDRIILFLTSGSSYSGNPLEIIRDGNAAMNNEVVIHVFQLGKDRPQETEELLRNISRQVLNPGSTRTGRYMVLSDQKMLMTAMGEYYQYSENERQEDPVFSEPFIDMFSQKGLLISMCLPVYTVGGFKGVVCNDFRLEELLADVTYLREGENSYAFVIDGFGRTLVHPLLPQRRQSTDNPDIVDIENFERLVGQDVIQSMKRGETGNKTGIVTKMPISRGIMLYEGDTSKTIKANYFWTKVQKSNYSVCVVIKEDLSSLKELKDATIDSKGFYYHTREITDYGSQPCRHYARWATKDHSCVMLAPSSFADPTGYLIRNETQAKIREYERYLRGDSTNNPGFVDTLLNSVAATYKLESFWKDSISHDQAKYVVWRYICTKDGITRLYPCVQLTKDYDPALRPWYQRTIAKRKKFVLSTPYLDAWGSGYLLTLSRSMYEGKLNGQHSPDDVVVGVMGTDLTVNYFNQLIQEIYPICGQTQSYSCIVIDDSGFIVMHPDFVVTGSDPGLDNLFHIGNKDYKKSPSVNKCGSDNCDCLCYRDVDFNVCTNKYVQT</sequence>
<dbReference type="GO" id="GO:0005891">
    <property type="term" value="C:voltage-gated calcium channel complex"/>
    <property type="evidence" value="ECO:0007669"/>
    <property type="project" value="TreeGrafter"/>
</dbReference>
<dbReference type="EMBL" id="VSWD01000011">
    <property type="protein sequence ID" value="KAK3088398.1"/>
    <property type="molecule type" value="Genomic_DNA"/>
</dbReference>
<reference evidence="2" key="1">
    <citation type="submission" date="2019-08" db="EMBL/GenBank/DDBJ databases">
        <title>The improved chromosome-level genome for the pearl oyster Pinctada fucata martensii using PacBio sequencing and Hi-C.</title>
        <authorList>
            <person name="Zheng Z."/>
        </authorList>
    </citation>
    <scope>NUCLEOTIDE SEQUENCE</scope>
    <source>
        <strain evidence="2">ZZ-2019</strain>
        <tissue evidence="2">Adductor muscle</tissue>
    </source>
</reference>
<dbReference type="SMART" id="SM00327">
    <property type="entry name" value="VWA"/>
    <property type="match status" value="1"/>
</dbReference>
<comment type="caution">
    <text evidence="2">The sequence shown here is derived from an EMBL/GenBank/DDBJ whole genome shotgun (WGS) entry which is preliminary data.</text>
</comment>
<evidence type="ECO:0000313" key="2">
    <source>
        <dbReference type="EMBL" id="KAK3088398.1"/>
    </source>
</evidence>
<dbReference type="GO" id="GO:0005245">
    <property type="term" value="F:voltage-gated calcium channel activity"/>
    <property type="evidence" value="ECO:0007669"/>
    <property type="project" value="TreeGrafter"/>
</dbReference>
<evidence type="ECO:0000313" key="3">
    <source>
        <dbReference type="Proteomes" id="UP001186944"/>
    </source>
</evidence>
<dbReference type="InterPro" id="IPR029151">
    <property type="entry name" value="Sensor-like_sf"/>
</dbReference>
<dbReference type="AlphaFoldDB" id="A0AA88Y352"/>
<name>A0AA88Y352_PINIB</name>
<dbReference type="PANTHER" id="PTHR10166">
    <property type="entry name" value="VOLTAGE-DEPENDENT CALCIUM CHANNEL SUBUNIT ALPHA-2/DELTA-RELATED"/>
    <property type="match status" value="1"/>
</dbReference>
<dbReference type="InterPro" id="IPR013680">
    <property type="entry name" value="VDCC_a2/dsu"/>
</dbReference>
<dbReference type="Proteomes" id="UP001186944">
    <property type="component" value="Unassembled WGS sequence"/>
</dbReference>
<dbReference type="PANTHER" id="PTHR10166:SF66">
    <property type="entry name" value="VWFA AND CACHE DOMAIN-CONTAINING PROTEIN CG16868"/>
    <property type="match status" value="1"/>
</dbReference>
<evidence type="ECO:0000259" key="1">
    <source>
        <dbReference type="PROSITE" id="PS50234"/>
    </source>
</evidence>
<accession>A0AA88Y352</accession>
<organism evidence="2 3">
    <name type="scientific">Pinctada imbricata</name>
    <name type="common">Atlantic pearl-oyster</name>
    <name type="synonym">Pinctada martensii</name>
    <dbReference type="NCBI Taxonomy" id="66713"/>
    <lineage>
        <taxon>Eukaryota</taxon>
        <taxon>Metazoa</taxon>
        <taxon>Spiralia</taxon>
        <taxon>Lophotrochozoa</taxon>
        <taxon>Mollusca</taxon>
        <taxon>Bivalvia</taxon>
        <taxon>Autobranchia</taxon>
        <taxon>Pteriomorphia</taxon>
        <taxon>Pterioida</taxon>
        <taxon>Pterioidea</taxon>
        <taxon>Pteriidae</taxon>
        <taxon>Pinctada</taxon>
    </lineage>
</organism>
<dbReference type="Pfam" id="PF00092">
    <property type="entry name" value="VWA"/>
    <property type="match status" value="1"/>
</dbReference>
<feature type="domain" description="VWFA" evidence="1">
    <location>
        <begin position="55"/>
        <end position="261"/>
    </location>
</feature>
<keyword evidence="3" id="KW-1185">Reference proteome</keyword>
<dbReference type="InterPro" id="IPR036465">
    <property type="entry name" value="vWFA_dom_sf"/>
</dbReference>
<dbReference type="Pfam" id="PF08473">
    <property type="entry name" value="VGCC_alpha2"/>
    <property type="match status" value="1"/>
</dbReference>
<dbReference type="SUPFAM" id="SSF103190">
    <property type="entry name" value="Sensory domain-like"/>
    <property type="match status" value="1"/>
</dbReference>
<dbReference type="InterPro" id="IPR002035">
    <property type="entry name" value="VWF_A"/>
</dbReference>
<protein>
    <recommendedName>
        <fullName evidence="1">VWFA domain-containing protein</fullName>
    </recommendedName>
</protein>
<dbReference type="InterPro" id="IPR051173">
    <property type="entry name" value="Ca_channel_alpha-2/delta"/>
</dbReference>
<gene>
    <name evidence="2" type="ORF">FSP39_018681</name>
</gene>
<dbReference type="SUPFAM" id="SSF53300">
    <property type="entry name" value="vWA-like"/>
    <property type="match status" value="1"/>
</dbReference>
<dbReference type="PROSITE" id="PS50234">
    <property type="entry name" value="VWFA"/>
    <property type="match status" value="1"/>
</dbReference>